<reference evidence="1 2" key="1">
    <citation type="submission" date="2015-11" db="EMBL/GenBank/DDBJ databases">
        <title>Draft genome of Sulfurovum riftiae 1812E, a member of the Epsilonproteobacteria isolated from the tube of the deep-sea hydrothermal vent tubewom Riftia pachyptila.</title>
        <authorList>
            <person name="Vetriani C."/>
            <person name="Giovannelli D."/>
        </authorList>
    </citation>
    <scope>NUCLEOTIDE SEQUENCE [LARGE SCALE GENOMIC DNA]</scope>
    <source>
        <strain evidence="1 2">1812E</strain>
    </source>
</reference>
<evidence type="ECO:0000313" key="1">
    <source>
        <dbReference type="EMBL" id="KYJ86817.1"/>
    </source>
</evidence>
<proteinExistence type="predicted"/>
<dbReference type="Proteomes" id="UP000075359">
    <property type="component" value="Unassembled WGS sequence"/>
</dbReference>
<keyword evidence="2" id="KW-1185">Reference proteome</keyword>
<protein>
    <submittedName>
        <fullName evidence="1">Uncharacterized protein</fullName>
    </submittedName>
</protein>
<organism evidence="1 2">
    <name type="scientific">Sulfurovum riftiae</name>
    <dbReference type="NCBI Taxonomy" id="1630136"/>
    <lineage>
        <taxon>Bacteria</taxon>
        <taxon>Pseudomonadati</taxon>
        <taxon>Campylobacterota</taxon>
        <taxon>Epsilonproteobacteria</taxon>
        <taxon>Campylobacterales</taxon>
        <taxon>Sulfurovaceae</taxon>
        <taxon>Sulfurovum</taxon>
    </lineage>
</organism>
<dbReference type="STRING" id="1630136.AS592_08295"/>
<gene>
    <name evidence="1" type="ORF">AS592_08295</name>
</gene>
<evidence type="ECO:0000313" key="2">
    <source>
        <dbReference type="Proteomes" id="UP000075359"/>
    </source>
</evidence>
<dbReference type="OrthoDB" id="5342741at2"/>
<name>A0A151CH42_9BACT</name>
<dbReference type="RefSeq" id="WP_067330228.1">
    <property type="nucleotide sequence ID" value="NZ_LNKT01000012.1"/>
</dbReference>
<sequence>MLFYYAHTGHKIGLDRAKRGAAVLKALAKEGVEAQLLVNDFRAGVALKEHGIHEYVTIETIQDIDAIAQNGDSVIIDSNEDDHGRLVKYVSDFKHVWRFAHDSEDHSVHGETLFKAGCEEKECLEAVIVDEDYFELSDKEERLLFFLGDSDHDKTVLGNADFFNAVEMEMLLGHYFFVKYEDDLAKLFTTLHEPEEYMDLIKSSSTVVTASSQTAMEAKASGAKVVYIDLGKEAVYPAELIRRYGIIVVKGFDSNSVKRALESESPLAEKAIERININKISEFYQ</sequence>
<accession>A0A151CH42</accession>
<dbReference type="EMBL" id="LNKT01000012">
    <property type="protein sequence ID" value="KYJ86817.1"/>
    <property type="molecule type" value="Genomic_DNA"/>
</dbReference>
<comment type="caution">
    <text evidence="1">The sequence shown here is derived from an EMBL/GenBank/DDBJ whole genome shotgun (WGS) entry which is preliminary data.</text>
</comment>
<dbReference type="AlphaFoldDB" id="A0A151CH42"/>